<dbReference type="PANTHER" id="PTHR24221:SF248">
    <property type="entry name" value="ABC TRANSPORTER TRANSMEMBRANE REGION"/>
    <property type="match status" value="1"/>
</dbReference>
<evidence type="ECO:0000256" key="5">
    <source>
        <dbReference type="ARBA" id="ARBA00022989"/>
    </source>
</evidence>
<dbReference type="PROSITE" id="PS50893">
    <property type="entry name" value="ABC_TRANSPORTER_2"/>
    <property type="match status" value="1"/>
</dbReference>
<dbReference type="SMART" id="SM00382">
    <property type="entry name" value="AAA"/>
    <property type="match status" value="1"/>
</dbReference>
<keyword evidence="2 7" id="KW-0812">Transmembrane</keyword>
<feature type="transmembrane region" description="Helical" evidence="7">
    <location>
        <begin position="272"/>
        <end position="293"/>
    </location>
</feature>
<comment type="caution">
    <text evidence="10">The sequence shown here is derived from an EMBL/GenBank/DDBJ whole genome shotgun (WGS) entry which is preliminary data.</text>
</comment>
<dbReference type="PROSITE" id="PS50929">
    <property type="entry name" value="ABC_TM1F"/>
    <property type="match status" value="1"/>
</dbReference>
<organism evidence="10 11">
    <name type="scientific">Thalassospira povalilytica</name>
    <dbReference type="NCBI Taxonomy" id="732237"/>
    <lineage>
        <taxon>Bacteria</taxon>
        <taxon>Pseudomonadati</taxon>
        <taxon>Pseudomonadota</taxon>
        <taxon>Alphaproteobacteria</taxon>
        <taxon>Rhodospirillales</taxon>
        <taxon>Thalassospiraceae</taxon>
        <taxon>Thalassospira</taxon>
    </lineage>
</organism>
<dbReference type="InterPro" id="IPR036640">
    <property type="entry name" value="ABC1_TM_sf"/>
</dbReference>
<dbReference type="InterPro" id="IPR039421">
    <property type="entry name" value="Type_1_exporter"/>
</dbReference>
<evidence type="ECO:0000256" key="2">
    <source>
        <dbReference type="ARBA" id="ARBA00022692"/>
    </source>
</evidence>
<dbReference type="Pfam" id="PF00664">
    <property type="entry name" value="ABC_membrane"/>
    <property type="match status" value="1"/>
</dbReference>
<feature type="transmembrane region" description="Helical" evidence="7">
    <location>
        <begin position="299"/>
        <end position="321"/>
    </location>
</feature>
<evidence type="ECO:0000259" key="8">
    <source>
        <dbReference type="PROSITE" id="PS50893"/>
    </source>
</evidence>
<evidence type="ECO:0000256" key="7">
    <source>
        <dbReference type="SAM" id="Phobius"/>
    </source>
</evidence>
<dbReference type="InterPro" id="IPR003593">
    <property type="entry name" value="AAA+_ATPase"/>
</dbReference>
<evidence type="ECO:0000313" key="11">
    <source>
        <dbReference type="Proteomes" id="UP000664405"/>
    </source>
</evidence>
<dbReference type="AlphaFoldDB" id="A0A8I1M6L6"/>
<dbReference type="Pfam" id="PF00005">
    <property type="entry name" value="ABC_tran"/>
    <property type="match status" value="1"/>
</dbReference>
<dbReference type="InterPro" id="IPR011527">
    <property type="entry name" value="ABC1_TM_dom"/>
</dbReference>
<dbReference type="Gene3D" id="1.20.1560.10">
    <property type="entry name" value="ABC transporter type 1, transmembrane domain"/>
    <property type="match status" value="1"/>
</dbReference>
<dbReference type="GO" id="GO:0005886">
    <property type="term" value="C:plasma membrane"/>
    <property type="evidence" value="ECO:0007669"/>
    <property type="project" value="UniProtKB-SubCell"/>
</dbReference>
<keyword evidence="6 7" id="KW-0472">Membrane</keyword>
<dbReference type="InterPro" id="IPR027417">
    <property type="entry name" value="P-loop_NTPase"/>
</dbReference>
<feature type="transmembrane region" description="Helical" evidence="7">
    <location>
        <begin position="384"/>
        <end position="407"/>
    </location>
</feature>
<protein>
    <submittedName>
        <fullName evidence="10">ATP-binding cassette domain-containing protein</fullName>
    </submittedName>
</protein>
<gene>
    <name evidence="10" type="ORF">JF547_06335</name>
</gene>
<dbReference type="EMBL" id="JAEKJW010000001">
    <property type="protein sequence ID" value="MBN8196083.1"/>
    <property type="molecule type" value="Genomic_DNA"/>
</dbReference>
<evidence type="ECO:0000313" key="10">
    <source>
        <dbReference type="EMBL" id="MBN8196083.1"/>
    </source>
</evidence>
<keyword evidence="5 7" id="KW-1133">Transmembrane helix</keyword>
<comment type="subcellular location">
    <subcellularLocation>
        <location evidence="1">Cell membrane</location>
        <topology evidence="1">Multi-pass membrane protein</topology>
    </subcellularLocation>
</comment>
<evidence type="ECO:0000256" key="4">
    <source>
        <dbReference type="ARBA" id="ARBA00022840"/>
    </source>
</evidence>
<feature type="transmembrane region" description="Helical" evidence="7">
    <location>
        <begin position="164"/>
        <end position="186"/>
    </location>
</feature>
<name>A0A8I1M6L6_9PROT</name>
<proteinExistence type="predicted"/>
<feature type="domain" description="ABC transporter" evidence="8">
    <location>
        <begin position="479"/>
        <end position="704"/>
    </location>
</feature>
<reference evidence="10" key="1">
    <citation type="submission" date="2020-12" db="EMBL/GenBank/DDBJ databases">
        <title>Oil enriched cultivation method for isolating marine PHA-producing bacteria.</title>
        <authorList>
            <person name="Zheng W."/>
            <person name="Yu S."/>
            <person name="Huang Y."/>
        </authorList>
    </citation>
    <scope>NUCLEOTIDE SEQUENCE</scope>
    <source>
        <strain evidence="10">SY-2-3</strain>
    </source>
</reference>
<dbReference type="GO" id="GO:0140359">
    <property type="term" value="F:ABC-type transporter activity"/>
    <property type="evidence" value="ECO:0007669"/>
    <property type="project" value="InterPro"/>
</dbReference>
<dbReference type="SUPFAM" id="SSF90123">
    <property type="entry name" value="ABC transporter transmembrane region"/>
    <property type="match status" value="1"/>
</dbReference>
<dbReference type="RefSeq" id="WP_206926929.1">
    <property type="nucleotide sequence ID" value="NZ_JAEKJW010000001.1"/>
</dbReference>
<feature type="transmembrane region" description="Helical" evidence="7">
    <location>
        <begin position="198"/>
        <end position="216"/>
    </location>
</feature>
<evidence type="ECO:0000259" key="9">
    <source>
        <dbReference type="PROSITE" id="PS50929"/>
    </source>
</evidence>
<dbReference type="GO" id="GO:0016887">
    <property type="term" value="F:ATP hydrolysis activity"/>
    <property type="evidence" value="ECO:0007669"/>
    <property type="project" value="InterPro"/>
</dbReference>
<keyword evidence="3" id="KW-0547">Nucleotide-binding</keyword>
<evidence type="ECO:0000256" key="3">
    <source>
        <dbReference type="ARBA" id="ARBA00022741"/>
    </source>
</evidence>
<evidence type="ECO:0000256" key="6">
    <source>
        <dbReference type="ARBA" id="ARBA00023136"/>
    </source>
</evidence>
<feature type="domain" description="ABC transmembrane type-1" evidence="9">
    <location>
        <begin position="164"/>
        <end position="432"/>
    </location>
</feature>
<sequence>MTLTPVTTAGRTTTENAKDPFEELRFEGLHRLFVKAGLAVTTADLATITQNYERLQLEDVAKFSLSLGASPELVNGSLRDTLFFGLLCVFETREGNLIAITPNGDGPPICLRIDNGLETEMPALDSIGRALVFSVAENNRSNAGSIRATIFEQISQYLDGHGPLIAFLTLVSSTLGLALPLFTLAIYDQVLAAENTTILAYVIVGFMLAVVGEFCARMIRAWILAKVSANTEFRGNTRIFSRLLKISHTESRMFDSRLGLTRMRDVETVRNFITGPVGMALIEGPVSIIYFIALAVLGGWLAAVPALVVGGGVMLILVLLAPPSSRNMLTIQKADDFNLVCHEIARRLLTIKLAARTQNWLNRFRDASARLSEADRLRQSKLHLARIISSGLGSLAVTATLGFGTIAVLDQNLTVGALIASVALVWRIMSPVPSMLEAKLRWNDTKNSMDVSQANADMMFDNSAADGTGNQIKGINGNISLSGVTITFQRGISPALRNVSLEITAGETIAITGHSGSGKSVLLDVIAGTTAPQIGTITIDGVSPSHVPPNVLRQSMSYMSRDTIHLPLTIREYLEHADPFDKTISAELICKQMGLEFEVQRLPNRYNTSLCDLDPRSSLGRILSMARAFYCRRGLLLLDEPDAASIQSRHLFMSEIEERRGKSTTIFTTHEPEYLRVADRVLVLNQGMLVRNCAPSELSQKRGA</sequence>
<dbReference type="SUPFAM" id="SSF52540">
    <property type="entry name" value="P-loop containing nucleoside triphosphate hydrolases"/>
    <property type="match status" value="1"/>
</dbReference>
<dbReference type="InterPro" id="IPR003439">
    <property type="entry name" value="ABC_transporter-like_ATP-bd"/>
</dbReference>
<evidence type="ECO:0000256" key="1">
    <source>
        <dbReference type="ARBA" id="ARBA00004651"/>
    </source>
</evidence>
<keyword evidence="4 10" id="KW-0067">ATP-binding</keyword>
<accession>A0A8I1M6L6</accession>
<dbReference type="PANTHER" id="PTHR24221">
    <property type="entry name" value="ATP-BINDING CASSETTE SUB-FAMILY B"/>
    <property type="match status" value="1"/>
</dbReference>
<dbReference type="GO" id="GO:0005524">
    <property type="term" value="F:ATP binding"/>
    <property type="evidence" value="ECO:0007669"/>
    <property type="project" value="UniProtKB-KW"/>
</dbReference>
<dbReference type="GO" id="GO:0034040">
    <property type="term" value="F:ATPase-coupled lipid transmembrane transporter activity"/>
    <property type="evidence" value="ECO:0007669"/>
    <property type="project" value="TreeGrafter"/>
</dbReference>
<dbReference type="Gene3D" id="3.40.50.300">
    <property type="entry name" value="P-loop containing nucleotide triphosphate hydrolases"/>
    <property type="match status" value="1"/>
</dbReference>
<dbReference type="Proteomes" id="UP000664405">
    <property type="component" value="Unassembled WGS sequence"/>
</dbReference>